<sequence>MELQVEEGVFVPEPLPAERSSSLGLAPARGPDGSWSLELSERGAGGAAGGAPQPLQRTGVPSASAMMPL</sequence>
<dbReference type="EMBL" id="JAPTMU010000012">
    <property type="protein sequence ID" value="KAJ4934330.1"/>
    <property type="molecule type" value="Genomic_DNA"/>
</dbReference>
<gene>
    <name evidence="2" type="ORF">JOQ06_007128</name>
</gene>
<evidence type="ECO:0000313" key="2">
    <source>
        <dbReference type="EMBL" id="KAJ4934330.1"/>
    </source>
</evidence>
<evidence type="ECO:0000256" key="1">
    <source>
        <dbReference type="SAM" id="MobiDB-lite"/>
    </source>
</evidence>
<proteinExistence type="predicted"/>
<dbReference type="Proteomes" id="UP001219934">
    <property type="component" value="Unassembled WGS sequence"/>
</dbReference>
<feature type="region of interest" description="Disordered" evidence="1">
    <location>
        <begin position="1"/>
        <end position="69"/>
    </location>
</feature>
<protein>
    <submittedName>
        <fullName evidence="2">Uncharacterized protein</fullName>
    </submittedName>
</protein>
<keyword evidence="3" id="KW-1185">Reference proteome</keyword>
<comment type="caution">
    <text evidence="2">The sequence shown here is derived from an EMBL/GenBank/DDBJ whole genome shotgun (WGS) entry which is preliminary data.</text>
</comment>
<organism evidence="2 3">
    <name type="scientific">Pogonophryne albipinna</name>
    <dbReference type="NCBI Taxonomy" id="1090488"/>
    <lineage>
        <taxon>Eukaryota</taxon>
        <taxon>Metazoa</taxon>
        <taxon>Chordata</taxon>
        <taxon>Craniata</taxon>
        <taxon>Vertebrata</taxon>
        <taxon>Euteleostomi</taxon>
        <taxon>Actinopterygii</taxon>
        <taxon>Neopterygii</taxon>
        <taxon>Teleostei</taxon>
        <taxon>Neoteleostei</taxon>
        <taxon>Acanthomorphata</taxon>
        <taxon>Eupercaria</taxon>
        <taxon>Perciformes</taxon>
        <taxon>Notothenioidei</taxon>
        <taxon>Pogonophryne</taxon>
    </lineage>
</organism>
<evidence type="ECO:0000313" key="3">
    <source>
        <dbReference type="Proteomes" id="UP001219934"/>
    </source>
</evidence>
<name>A0AAD6FGH1_9TELE</name>
<dbReference type="AlphaFoldDB" id="A0AAD6FGH1"/>
<accession>A0AAD6FGH1</accession>
<feature type="non-terminal residue" evidence="2">
    <location>
        <position position="69"/>
    </location>
</feature>
<reference evidence="2" key="1">
    <citation type="submission" date="2022-11" db="EMBL/GenBank/DDBJ databases">
        <title>Chromosome-level genome of Pogonophryne albipinna.</title>
        <authorList>
            <person name="Jo E."/>
        </authorList>
    </citation>
    <scope>NUCLEOTIDE SEQUENCE</scope>
    <source>
        <strain evidence="2">SGF0006</strain>
        <tissue evidence="2">Muscle</tissue>
    </source>
</reference>